<dbReference type="InterPro" id="IPR006439">
    <property type="entry name" value="HAD-SF_hydro_IA"/>
</dbReference>
<evidence type="ECO:0000256" key="4">
    <source>
        <dbReference type="ARBA" id="ARBA00022723"/>
    </source>
</evidence>
<dbReference type="AlphaFoldDB" id="A0A1I5CE56"/>
<dbReference type="Proteomes" id="UP000198867">
    <property type="component" value="Unassembled WGS sequence"/>
</dbReference>
<keyword evidence="6" id="KW-0413">Isomerase</keyword>
<keyword evidence="5" id="KW-0460">Magnesium</keyword>
<evidence type="ECO:0000313" key="12">
    <source>
        <dbReference type="Proteomes" id="UP000198867"/>
    </source>
</evidence>
<protein>
    <recommendedName>
        <fullName evidence="10">Beta-phosphoglucomutase</fullName>
        <ecNumber evidence="9">5.4.2.6</ecNumber>
    </recommendedName>
</protein>
<evidence type="ECO:0000256" key="2">
    <source>
        <dbReference type="ARBA" id="ARBA00006171"/>
    </source>
</evidence>
<dbReference type="InterPro" id="IPR023214">
    <property type="entry name" value="HAD_sf"/>
</dbReference>
<keyword evidence="11" id="KW-0378">Hydrolase</keyword>
<dbReference type="NCBIfam" id="TIGR02009">
    <property type="entry name" value="PGMB-YQAB-SF"/>
    <property type="match status" value="1"/>
</dbReference>
<keyword evidence="3" id="KW-0597">Phosphoprotein</keyword>
<dbReference type="PANTHER" id="PTHR46193:SF18">
    <property type="entry name" value="HEXITOL PHOSPHATASE B"/>
    <property type="match status" value="1"/>
</dbReference>
<dbReference type="InterPro" id="IPR051600">
    <property type="entry name" value="Beta-PGM-like"/>
</dbReference>
<dbReference type="EMBL" id="FOVM01000006">
    <property type="protein sequence ID" value="SFN85207.1"/>
    <property type="molecule type" value="Genomic_DNA"/>
</dbReference>
<evidence type="ECO:0000256" key="1">
    <source>
        <dbReference type="ARBA" id="ARBA00001946"/>
    </source>
</evidence>
<reference evidence="12" key="1">
    <citation type="submission" date="2016-10" db="EMBL/GenBank/DDBJ databases">
        <authorList>
            <person name="Varghese N."/>
            <person name="Submissions S."/>
        </authorList>
    </citation>
    <scope>NUCLEOTIDE SEQUENCE [LARGE SCALE GENOMIC DNA]</scope>
    <source>
        <strain evidence="12">CGMCC 1.11101</strain>
    </source>
</reference>
<dbReference type="InterPro" id="IPR036412">
    <property type="entry name" value="HAD-like_sf"/>
</dbReference>
<dbReference type="InterPro" id="IPR010976">
    <property type="entry name" value="B-phosphoglucomutase_hydrolase"/>
</dbReference>
<evidence type="ECO:0000256" key="5">
    <source>
        <dbReference type="ARBA" id="ARBA00022842"/>
    </source>
</evidence>
<gene>
    <name evidence="11" type="ORF">SAMN05216219_2370</name>
</gene>
<evidence type="ECO:0000256" key="3">
    <source>
        <dbReference type="ARBA" id="ARBA00022553"/>
    </source>
</evidence>
<dbReference type="Gene3D" id="1.10.150.240">
    <property type="entry name" value="Putative phosphatase, domain 2"/>
    <property type="match status" value="1"/>
</dbReference>
<dbReference type="Gene3D" id="3.40.50.1000">
    <property type="entry name" value="HAD superfamily/HAD-like"/>
    <property type="match status" value="1"/>
</dbReference>
<accession>A0A1I5CE56</accession>
<dbReference type="GO" id="GO:0046872">
    <property type="term" value="F:metal ion binding"/>
    <property type="evidence" value="ECO:0007669"/>
    <property type="project" value="UniProtKB-KW"/>
</dbReference>
<evidence type="ECO:0000256" key="9">
    <source>
        <dbReference type="ARBA" id="ARBA00044968"/>
    </source>
</evidence>
<dbReference type="InterPro" id="IPR023198">
    <property type="entry name" value="PGP-like_dom2"/>
</dbReference>
<dbReference type="NCBIfam" id="TIGR01509">
    <property type="entry name" value="HAD-SF-IA-v3"/>
    <property type="match status" value="1"/>
</dbReference>
<name>A0A1I5CE56_9MICO</name>
<organism evidence="11 12">
    <name type="scientific">Mycetocola miduiensis</name>
    <dbReference type="NCBI Taxonomy" id="995034"/>
    <lineage>
        <taxon>Bacteria</taxon>
        <taxon>Bacillati</taxon>
        <taxon>Actinomycetota</taxon>
        <taxon>Actinomycetes</taxon>
        <taxon>Micrococcales</taxon>
        <taxon>Microbacteriaceae</taxon>
        <taxon>Mycetocola</taxon>
    </lineage>
</organism>
<proteinExistence type="inferred from homology"/>
<dbReference type="SFLD" id="SFLDG01129">
    <property type="entry name" value="C1.5:_HAD__Beta-PGM__Phosphata"/>
    <property type="match status" value="1"/>
</dbReference>
<evidence type="ECO:0000256" key="6">
    <source>
        <dbReference type="ARBA" id="ARBA00023235"/>
    </source>
</evidence>
<comment type="cofactor">
    <cofactor evidence="1">
        <name>Mg(2+)</name>
        <dbReference type="ChEBI" id="CHEBI:18420"/>
    </cofactor>
</comment>
<dbReference type="SFLD" id="SFLDS00003">
    <property type="entry name" value="Haloacid_Dehalogenase"/>
    <property type="match status" value="1"/>
</dbReference>
<comment type="similarity">
    <text evidence="2">Belongs to the HAD-like hydrolase superfamily. CbbY/CbbZ/Gph/YieH family.</text>
</comment>
<evidence type="ECO:0000256" key="10">
    <source>
        <dbReference type="ARBA" id="ARBA00044991"/>
    </source>
</evidence>
<evidence type="ECO:0000313" key="11">
    <source>
        <dbReference type="EMBL" id="SFN85207.1"/>
    </source>
</evidence>
<dbReference type="PRINTS" id="PR00413">
    <property type="entry name" value="HADHALOGNASE"/>
</dbReference>
<dbReference type="PANTHER" id="PTHR46193">
    <property type="entry name" value="6-PHOSPHOGLUCONATE PHOSPHATASE"/>
    <property type="match status" value="1"/>
</dbReference>
<comment type="catalytic activity">
    <reaction evidence="8">
        <text>beta-D-glucose 1-phosphate = beta-D-glucose 6-phosphate</text>
        <dbReference type="Rhea" id="RHEA:20113"/>
        <dbReference type="ChEBI" id="CHEBI:57684"/>
        <dbReference type="ChEBI" id="CHEBI:58247"/>
        <dbReference type="EC" id="5.4.2.6"/>
    </reaction>
</comment>
<sequence>MPPSKPHPTRRFPGRCRRVGVTTRLPIDFSGVLLNAQHSVPRNLNDFRAVLFDLDGVLTPTAELHRYAWQSMFTEVFAEKAVPEPYSDDDYFEHLDGKRRYDGVAGILDSRGIRLPWGTPDDPPTADTVSGIGNRKNDYFSRALEERGISPYPGSLALVEQLDAKRMPMGVVSSSKNARWVLDAAGLIDRFPVIVDGVLAAQKSLASKPAPDMFLFAARALGLDPAEIVVFEDAISGVASARAGGFGLVIGVDRGAGAQALLDAGADTVVEDLAVLTEPLTEGERR</sequence>
<keyword evidence="7" id="KW-0119">Carbohydrate metabolism</keyword>
<dbReference type="SUPFAM" id="SSF56784">
    <property type="entry name" value="HAD-like"/>
    <property type="match status" value="1"/>
</dbReference>
<keyword evidence="4" id="KW-0479">Metal-binding</keyword>
<evidence type="ECO:0000256" key="7">
    <source>
        <dbReference type="ARBA" id="ARBA00023277"/>
    </source>
</evidence>
<dbReference type="STRING" id="995034.SAMN05216219_2370"/>
<dbReference type="EC" id="5.4.2.6" evidence="9"/>
<dbReference type="GO" id="GO:0016787">
    <property type="term" value="F:hydrolase activity"/>
    <property type="evidence" value="ECO:0007669"/>
    <property type="project" value="UniProtKB-KW"/>
</dbReference>
<dbReference type="GO" id="GO:0008801">
    <property type="term" value="F:beta-phosphoglucomutase activity"/>
    <property type="evidence" value="ECO:0007669"/>
    <property type="project" value="UniProtKB-EC"/>
</dbReference>
<keyword evidence="12" id="KW-1185">Reference proteome</keyword>
<dbReference type="Pfam" id="PF00702">
    <property type="entry name" value="Hydrolase"/>
    <property type="match status" value="1"/>
</dbReference>
<evidence type="ECO:0000256" key="8">
    <source>
        <dbReference type="ARBA" id="ARBA00044926"/>
    </source>
</evidence>